<keyword evidence="1" id="KW-0963">Cytoplasm</keyword>
<keyword evidence="5" id="KW-0949">S-adenosyl-L-methionine</keyword>
<dbReference type="Gene3D" id="3.40.50.150">
    <property type="entry name" value="Vaccinia Virus protein VP39"/>
    <property type="match status" value="2"/>
</dbReference>
<dbReference type="InterPro" id="IPR002052">
    <property type="entry name" value="DNA_methylase_N6_adenine_CS"/>
</dbReference>
<evidence type="ECO:0000256" key="1">
    <source>
        <dbReference type="ARBA" id="ARBA00022490"/>
    </source>
</evidence>
<dbReference type="CDD" id="cd02440">
    <property type="entry name" value="AdoMet_MTases"/>
    <property type="match status" value="1"/>
</dbReference>
<dbReference type="Pfam" id="PF05175">
    <property type="entry name" value="MTS"/>
    <property type="match status" value="1"/>
</dbReference>
<accession>A0A3M2I3N3</accession>
<dbReference type="Proteomes" id="UP000275012">
    <property type="component" value="Unassembled WGS sequence"/>
</dbReference>
<gene>
    <name evidence="7" type="ORF">EBB59_07615</name>
</gene>
<proteinExistence type="predicted"/>
<dbReference type="RefSeq" id="WP_122101558.1">
    <property type="nucleotide sequence ID" value="NZ_RFLY01000009.1"/>
</dbReference>
<dbReference type="PANTHER" id="PTHR47816:SF4">
    <property type="entry name" value="RIBOSOMAL RNA SMALL SUBUNIT METHYLTRANSFERASE C"/>
    <property type="match status" value="1"/>
</dbReference>
<organism evidence="7 8">
    <name type="scientific">Solilutibacter pythonis</name>
    <dbReference type="NCBI Taxonomy" id="2483112"/>
    <lineage>
        <taxon>Bacteria</taxon>
        <taxon>Pseudomonadati</taxon>
        <taxon>Pseudomonadota</taxon>
        <taxon>Gammaproteobacteria</taxon>
        <taxon>Lysobacterales</taxon>
        <taxon>Lysobacteraceae</taxon>
        <taxon>Solilutibacter</taxon>
    </lineage>
</organism>
<keyword evidence="8" id="KW-1185">Reference proteome</keyword>
<evidence type="ECO:0000313" key="7">
    <source>
        <dbReference type="EMBL" id="RMH92824.1"/>
    </source>
</evidence>
<evidence type="ECO:0000256" key="2">
    <source>
        <dbReference type="ARBA" id="ARBA00022552"/>
    </source>
</evidence>
<dbReference type="InterPro" id="IPR029063">
    <property type="entry name" value="SAM-dependent_MTases_sf"/>
</dbReference>
<dbReference type="SUPFAM" id="SSF53335">
    <property type="entry name" value="S-adenosyl-L-methionine-dependent methyltransferases"/>
    <property type="match status" value="1"/>
</dbReference>
<comment type="caution">
    <text evidence="7">The sequence shown here is derived from an EMBL/GenBank/DDBJ whole genome shotgun (WGS) entry which is preliminary data.</text>
</comment>
<dbReference type="GO" id="GO:0008757">
    <property type="term" value="F:S-adenosylmethionine-dependent methyltransferase activity"/>
    <property type="evidence" value="ECO:0007669"/>
    <property type="project" value="InterPro"/>
</dbReference>
<reference evidence="7 8" key="1">
    <citation type="submission" date="2018-10" db="EMBL/GenBank/DDBJ databases">
        <title>Proposal of Lysobacter pythonis sp. nov. isolated from royal pythons (Python regius).</title>
        <authorList>
            <person name="Hans-Juergen B."/>
            <person name="Huptas C."/>
            <person name="Sandra B."/>
            <person name="Igor L."/>
            <person name="Joachim S."/>
            <person name="Siegfried S."/>
            <person name="Mareike W."/>
            <person name="Peter K."/>
        </authorList>
    </citation>
    <scope>NUCLEOTIDE SEQUENCE [LARGE SCALE GENOMIC DNA]</scope>
    <source>
        <strain evidence="7 8">4284/11</strain>
    </source>
</reference>
<feature type="domain" description="Methyltransferase small" evidence="6">
    <location>
        <begin position="172"/>
        <end position="342"/>
    </location>
</feature>
<keyword evidence="2" id="KW-0698">rRNA processing</keyword>
<dbReference type="GO" id="GO:0003676">
    <property type="term" value="F:nucleic acid binding"/>
    <property type="evidence" value="ECO:0007669"/>
    <property type="project" value="InterPro"/>
</dbReference>
<keyword evidence="3 7" id="KW-0489">Methyltransferase</keyword>
<dbReference type="InterPro" id="IPR046977">
    <property type="entry name" value="RsmC/RlmG"/>
</dbReference>
<dbReference type="AlphaFoldDB" id="A0A3M2I3N3"/>
<dbReference type="EMBL" id="RFLY01000009">
    <property type="protein sequence ID" value="RMH92824.1"/>
    <property type="molecule type" value="Genomic_DNA"/>
</dbReference>
<dbReference type="GO" id="GO:0008170">
    <property type="term" value="F:N-methyltransferase activity"/>
    <property type="evidence" value="ECO:0007669"/>
    <property type="project" value="UniProtKB-ARBA"/>
</dbReference>
<dbReference type="InterPro" id="IPR007848">
    <property type="entry name" value="Small_mtfrase_dom"/>
</dbReference>
<dbReference type="GO" id="GO:0032259">
    <property type="term" value="P:methylation"/>
    <property type="evidence" value="ECO:0007669"/>
    <property type="project" value="UniProtKB-KW"/>
</dbReference>
<dbReference type="GO" id="GO:0006364">
    <property type="term" value="P:rRNA processing"/>
    <property type="evidence" value="ECO:0007669"/>
    <property type="project" value="UniProtKB-KW"/>
</dbReference>
<protein>
    <submittedName>
        <fullName evidence="7">Class I SAM-dependent methyltransferase</fullName>
    </submittedName>
</protein>
<evidence type="ECO:0000256" key="3">
    <source>
        <dbReference type="ARBA" id="ARBA00022603"/>
    </source>
</evidence>
<evidence type="ECO:0000256" key="5">
    <source>
        <dbReference type="ARBA" id="ARBA00022691"/>
    </source>
</evidence>
<dbReference type="PROSITE" id="PS00092">
    <property type="entry name" value="N6_MTASE"/>
    <property type="match status" value="1"/>
</dbReference>
<evidence type="ECO:0000259" key="6">
    <source>
        <dbReference type="Pfam" id="PF05175"/>
    </source>
</evidence>
<keyword evidence="4 7" id="KW-0808">Transferase</keyword>
<dbReference type="PANTHER" id="PTHR47816">
    <property type="entry name" value="RIBOSOMAL RNA SMALL SUBUNIT METHYLTRANSFERASE C"/>
    <property type="match status" value="1"/>
</dbReference>
<evidence type="ECO:0000313" key="8">
    <source>
        <dbReference type="Proteomes" id="UP000275012"/>
    </source>
</evidence>
<sequence>MKPDPALDALCLPFAQGLLHRSDAGTLFLHGREGAALHAVKPPRLTCVQPFKPWADALQRAGIAAAPQPPAGARHAQVWLLPPRQRESARALLAAAFDACEPGGRVVVSVANDEGAKALEGDFRKLAGALDGGLSKYHCRVFWAKREETRLDAALLAQWRRADAPRPILDGRFISRPGVFAWDRIDAGSALLAEHLPANLCGRAADLGAGWGFLADALLTRSPAVSAVDLFEADHRALALARENLAAHGEKIAIGYHWRDVTAGLPAGAGYDVIVSNPPFHDTGKSPQPQLGQRFIAAAADALSPAGAFWLVANAHLPYEALLGARFGRLRGVAASGGYKVIEAREPRR</sequence>
<evidence type="ECO:0000256" key="4">
    <source>
        <dbReference type="ARBA" id="ARBA00022679"/>
    </source>
</evidence>
<name>A0A3M2I3N3_9GAMM</name>
<dbReference type="OrthoDB" id="9816072at2"/>